<keyword evidence="5" id="KW-0472">Membrane</keyword>
<comment type="subcellular location">
    <subcellularLocation>
        <location evidence="1 6">Membrane</location>
        <topology evidence="1 6">Multi-pass membrane protein</topology>
    </subcellularLocation>
</comment>
<dbReference type="GeneID" id="19199951"/>
<dbReference type="EMBL" id="JH711580">
    <property type="protein sequence ID" value="EIW79656.1"/>
    <property type="molecule type" value="Genomic_DNA"/>
</dbReference>
<dbReference type="AlphaFoldDB" id="A0A5M3MKR4"/>
<evidence type="ECO:0000313" key="8">
    <source>
        <dbReference type="EMBL" id="EIW79656.1"/>
    </source>
</evidence>
<dbReference type="GO" id="GO:0016020">
    <property type="term" value="C:membrane"/>
    <property type="evidence" value="ECO:0007669"/>
    <property type="project" value="UniProtKB-SubCell"/>
</dbReference>
<evidence type="ECO:0000256" key="6">
    <source>
        <dbReference type="RuleBase" id="RU362006"/>
    </source>
</evidence>
<feature type="compositionally biased region" description="Basic and acidic residues" evidence="7">
    <location>
        <begin position="206"/>
        <end position="216"/>
    </location>
</feature>
<protein>
    <recommendedName>
        <fullName evidence="6">Protein YOP1</fullName>
    </recommendedName>
</protein>
<keyword evidence="3" id="KW-0812">Transmembrane</keyword>
<keyword evidence="4" id="KW-1133">Transmembrane helix</keyword>
<dbReference type="KEGG" id="cput:CONPUDRAFT_126050"/>
<evidence type="ECO:0000256" key="7">
    <source>
        <dbReference type="SAM" id="MobiDB-lite"/>
    </source>
</evidence>
<evidence type="ECO:0000313" key="9">
    <source>
        <dbReference type="Proteomes" id="UP000053558"/>
    </source>
</evidence>
<reference evidence="9" key="1">
    <citation type="journal article" date="2012" name="Science">
        <title>The Paleozoic origin of enzymatic lignin decomposition reconstructed from 31 fungal genomes.</title>
        <authorList>
            <person name="Floudas D."/>
            <person name="Binder M."/>
            <person name="Riley R."/>
            <person name="Barry K."/>
            <person name="Blanchette R.A."/>
            <person name="Henrissat B."/>
            <person name="Martinez A.T."/>
            <person name="Otillar R."/>
            <person name="Spatafora J.W."/>
            <person name="Yadav J.S."/>
            <person name="Aerts A."/>
            <person name="Benoit I."/>
            <person name="Boyd A."/>
            <person name="Carlson A."/>
            <person name="Copeland A."/>
            <person name="Coutinho P.M."/>
            <person name="de Vries R.P."/>
            <person name="Ferreira P."/>
            <person name="Findley K."/>
            <person name="Foster B."/>
            <person name="Gaskell J."/>
            <person name="Glotzer D."/>
            <person name="Gorecki P."/>
            <person name="Heitman J."/>
            <person name="Hesse C."/>
            <person name="Hori C."/>
            <person name="Igarashi K."/>
            <person name="Jurgens J.A."/>
            <person name="Kallen N."/>
            <person name="Kersten P."/>
            <person name="Kohler A."/>
            <person name="Kuees U."/>
            <person name="Kumar T.K.A."/>
            <person name="Kuo A."/>
            <person name="LaButti K."/>
            <person name="Larrondo L.F."/>
            <person name="Lindquist E."/>
            <person name="Ling A."/>
            <person name="Lombard V."/>
            <person name="Lucas S."/>
            <person name="Lundell T."/>
            <person name="Martin R."/>
            <person name="McLaughlin D.J."/>
            <person name="Morgenstern I."/>
            <person name="Morin E."/>
            <person name="Murat C."/>
            <person name="Nagy L.G."/>
            <person name="Nolan M."/>
            <person name="Ohm R.A."/>
            <person name="Patyshakuliyeva A."/>
            <person name="Rokas A."/>
            <person name="Ruiz-Duenas F.J."/>
            <person name="Sabat G."/>
            <person name="Salamov A."/>
            <person name="Samejima M."/>
            <person name="Schmutz J."/>
            <person name="Slot J.C."/>
            <person name="St John F."/>
            <person name="Stenlid J."/>
            <person name="Sun H."/>
            <person name="Sun S."/>
            <person name="Syed K."/>
            <person name="Tsang A."/>
            <person name="Wiebenga A."/>
            <person name="Young D."/>
            <person name="Pisabarro A."/>
            <person name="Eastwood D.C."/>
            <person name="Martin F."/>
            <person name="Cullen D."/>
            <person name="Grigoriev I.V."/>
            <person name="Hibbett D.S."/>
        </authorList>
    </citation>
    <scope>NUCLEOTIDE SEQUENCE [LARGE SCALE GENOMIC DNA]</scope>
    <source>
        <strain evidence="9">RWD-64-598 SS2</strain>
    </source>
</reference>
<proteinExistence type="inferred from homology"/>
<evidence type="ECO:0000256" key="4">
    <source>
        <dbReference type="ARBA" id="ARBA00022989"/>
    </source>
</evidence>
<evidence type="ECO:0000256" key="3">
    <source>
        <dbReference type="ARBA" id="ARBA00022692"/>
    </source>
</evidence>
<dbReference type="InterPro" id="IPR004345">
    <property type="entry name" value="TB2_DP1_HVA22"/>
</dbReference>
<feature type="compositionally biased region" description="Gly residues" evidence="7">
    <location>
        <begin position="281"/>
        <end position="299"/>
    </location>
</feature>
<dbReference type="OMA" id="LYEWASE"/>
<feature type="compositionally biased region" description="Acidic residues" evidence="7">
    <location>
        <begin position="236"/>
        <end position="247"/>
    </location>
</feature>
<sequence length="307" mass="33239">MLFYLTSRIVSSGVAYLYPGYASYKALSQRPASEDELERWLMYWSVLGIVFGVENAAEWLISWIPFYYTFKTLFLLYLVLPQTQGSSYLYVWHLQPFLASHESEIDAGLSRAKARAYEFIAERMNALWNQFAPGFLANAYAAQFAPAPQPEAAGAPPSMGDPASGPMAFAFNAWRSYAPGLIAAGTAMVQQGTVAAQNAAANANAKARESRPKGSRMDSGGSARDRRRRLEKELAELGEDEEEEEGEAVLVPRAAGASSRRRGAKKGEAEGYEVEEHDESGSGGEASGGAKAAGGGWWGWGAPAEKP</sequence>
<organism evidence="8 9">
    <name type="scientific">Coniophora puteana (strain RWD-64-598)</name>
    <name type="common">Brown rot fungus</name>
    <dbReference type="NCBI Taxonomy" id="741705"/>
    <lineage>
        <taxon>Eukaryota</taxon>
        <taxon>Fungi</taxon>
        <taxon>Dikarya</taxon>
        <taxon>Basidiomycota</taxon>
        <taxon>Agaricomycotina</taxon>
        <taxon>Agaricomycetes</taxon>
        <taxon>Agaricomycetidae</taxon>
        <taxon>Boletales</taxon>
        <taxon>Coniophorineae</taxon>
        <taxon>Coniophoraceae</taxon>
        <taxon>Coniophora</taxon>
    </lineage>
</organism>
<gene>
    <name evidence="8" type="ORF">CONPUDRAFT_126050</name>
</gene>
<dbReference type="Pfam" id="PF03134">
    <property type="entry name" value="TB2_DP1_HVA22"/>
    <property type="match status" value="1"/>
</dbReference>
<dbReference type="OrthoDB" id="434647at2759"/>
<comment type="similarity">
    <text evidence="2 6">Belongs to the DP1 family.</text>
</comment>
<keyword evidence="9" id="KW-1185">Reference proteome</keyword>
<dbReference type="RefSeq" id="XP_007770032.1">
    <property type="nucleotide sequence ID" value="XM_007771842.1"/>
</dbReference>
<evidence type="ECO:0000256" key="2">
    <source>
        <dbReference type="ARBA" id="ARBA00008573"/>
    </source>
</evidence>
<evidence type="ECO:0000256" key="1">
    <source>
        <dbReference type="ARBA" id="ARBA00004141"/>
    </source>
</evidence>
<accession>A0A5M3MKR4</accession>
<name>A0A5M3MKR4_CONPW</name>
<feature type="compositionally biased region" description="Low complexity" evidence="7">
    <location>
        <begin position="248"/>
        <end position="258"/>
    </location>
</feature>
<evidence type="ECO:0000256" key="5">
    <source>
        <dbReference type="ARBA" id="ARBA00023136"/>
    </source>
</evidence>
<dbReference type="PANTHER" id="PTHR12300">
    <property type="entry name" value="HVA22-LIKE PROTEINS"/>
    <property type="match status" value="1"/>
</dbReference>
<dbReference type="PANTHER" id="PTHR12300:SF161">
    <property type="entry name" value="RECEPTOR EXPRESSION-ENHANCING PROTEIN"/>
    <property type="match status" value="1"/>
</dbReference>
<comment type="caution">
    <text evidence="8">The sequence shown here is derived from an EMBL/GenBank/DDBJ whole genome shotgun (WGS) entry which is preliminary data.</text>
</comment>
<dbReference type="Proteomes" id="UP000053558">
    <property type="component" value="Unassembled WGS sequence"/>
</dbReference>
<feature type="region of interest" description="Disordered" evidence="7">
    <location>
        <begin position="200"/>
        <end position="307"/>
    </location>
</feature>